<evidence type="ECO:0008006" key="4">
    <source>
        <dbReference type="Google" id="ProtNLM"/>
    </source>
</evidence>
<name>A0ABV8LDN4_9ACTN</name>
<evidence type="ECO:0000256" key="1">
    <source>
        <dbReference type="SAM" id="Phobius"/>
    </source>
</evidence>
<sequence length="615" mass="63886">MDTVRLAIDVGSHTTTAVVAVGDRRLPVTIDGQPEFRSAPGEDIKTALASAQGDTVGPAVSAMARHLRLVATYARRAAGTVDQLVLTAPAAWGPRRHELLRSAAAEADLPEPTIVAEPIAAAAYAASRAPVEASNCVVVCDVGARRTEVTVVQRQDSGWSILATRPVPEATGTILLTQLTDLVCADIADEAARHETASNVEAALPAIAAGQRWAIALPEPYLPVVVGPADLTPVVEKMRQHLGAAISDVIDAADIDMTILTTAIVLGHAATVIGVSDLVAARCNVEPVAVAEPILAVPLGALDLVSPAAPPPVQPSGDAASWRSLRLRQIIPFIVVGAAGPFILSQEIQRLTWIARTTIGTTSLELVSYFFDGPTLAAAGLMVAAPIIGLGTRLATAWHLDDIDRNRPGHSATRAGRAIAFAATIGLVGAGFLGLLTDTILGHRSGLTPNYLLASVAGTIAPAALCIAIGLIVPLVPALSRSAWAQRLNQPATSALLAAVGITGMIQADSHYLLLPQPLTTSLLSPTVQGHAGAGILGIAVAWTLLGPGLFRIILAAVLALSFAAVYTYHTDATLITIYLTAAAIWWLRKTLSIAFSAIQPGTLGRFLELPRERP</sequence>
<feature type="transmembrane region" description="Helical" evidence="1">
    <location>
        <begin position="377"/>
        <end position="398"/>
    </location>
</feature>
<gene>
    <name evidence="2" type="ORF">ACFOZ4_00110</name>
</gene>
<accession>A0ABV8LDN4</accession>
<evidence type="ECO:0000313" key="2">
    <source>
        <dbReference type="EMBL" id="MFC4129016.1"/>
    </source>
</evidence>
<dbReference type="Proteomes" id="UP001595816">
    <property type="component" value="Unassembled WGS sequence"/>
</dbReference>
<dbReference type="InterPro" id="IPR043129">
    <property type="entry name" value="ATPase_NBD"/>
</dbReference>
<dbReference type="Gene3D" id="3.90.640.10">
    <property type="entry name" value="Actin, Chain A, domain 4"/>
    <property type="match status" value="1"/>
</dbReference>
<protein>
    <recommendedName>
        <fullName evidence="4">Hsp70 protein</fullName>
    </recommendedName>
</protein>
<feature type="transmembrane region" description="Helical" evidence="1">
    <location>
        <begin position="528"/>
        <end position="546"/>
    </location>
</feature>
<feature type="transmembrane region" description="Helical" evidence="1">
    <location>
        <begin position="576"/>
        <end position="599"/>
    </location>
</feature>
<keyword evidence="1" id="KW-0812">Transmembrane</keyword>
<keyword evidence="1" id="KW-1133">Transmembrane helix</keyword>
<organism evidence="2 3">
    <name type="scientific">Hamadaea flava</name>
    <dbReference type="NCBI Taxonomy" id="1742688"/>
    <lineage>
        <taxon>Bacteria</taxon>
        <taxon>Bacillati</taxon>
        <taxon>Actinomycetota</taxon>
        <taxon>Actinomycetes</taxon>
        <taxon>Micromonosporales</taxon>
        <taxon>Micromonosporaceae</taxon>
        <taxon>Hamadaea</taxon>
    </lineage>
</organism>
<dbReference type="EMBL" id="JBHSAY010000001">
    <property type="protein sequence ID" value="MFC4129016.1"/>
    <property type="molecule type" value="Genomic_DNA"/>
</dbReference>
<feature type="transmembrane region" description="Helical" evidence="1">
    <location>
        <begin position="451"/>
        <end position="476"/>
    </location>
</feature>
<feature type="transmembrane region" description="Helical" evidence="1">
    <location>
        <begin position="418"/>
        <end position="436"/>
    </location>
</feature>
<evidence type="ECO:0000313" key="3">
    <source>
        <dbReference type="Proteomes" id="UP001595816"/>
    </source>
</evidence>
<dbReference type="Gene3D" id="3.30.420.40">
    <property type="match status" value="2"/>
</dbReference>
<dbReference type="PANTHER" id="PTHR42749:SF1">
    <property type="entry name" value="CELL SHAPE-DETERMINING PROTEIN MREB"/>
    <property type="match status" value="1"/>
</dbReference>
<dbReference type="PANTHER" id="PTHR42749">
    <property type="entry name" value="CELL SHAPE-DETERMINING PROTEIN MREB"/>
    <property type="match status" value="1"/>
</dbReference>
<comment type="caution">
    <text evidence="2">The sequence shown here is derived from an EMBL/GenBank/DDBJ whole genome shotgun (WGS) entry which is preliminary data.</text>
</comment>
<reference evidence="3" key="1">
    <citation type="journal article" date="2019" name="Int. J. Syst. Evol. Microbiol.">
        <title>The Global Catalogue of Microorganisms (GCM) 10K type strain sequencing project: providing services to taxonomists for standard genome sequencing and annotation.</title>
        <authorList>
            <consortium name="The Broad Institute Genomics Platform"/>
            <consortium name="The Broad Institute Genome Sequencing Center for Infectious Disease"/>
            <person name="Wu L."/>
            <person name="Ma J."/>
        </authorList>
    </citation>
    <scope>NUCLEOTIDE SEQUENCE [LARGE SCALE GENOMIC DNA]</scope>
    <source>
        <strain evidence="3">CGMCC 4.7289</strain>
    </source>
</reference>
<dbReference type="SUPFAM" id="SSF53067">
    <property type="entry name" value="Actin-like ATPase domain"/>
    <property type="match status" value="2"/>
</dbReference>
<dbReference type="RefSeq" id="WP_253754018.1">
    <property type="nucleotide sequence ID" value="NZ_JAMZDZ010000001.1"/>
</dbReference>
<keyword evidence="3" id="KW-1185">Reference proteome</keyword>
<keyword evidence="1" id="KW-0472">Membrane</keyword>
<proteinExistence type="predicted"/>